<sequence>MANDSESWEPLSFDSEGLRGRLAKILVDDPVNSGLNPADLPPGTTEVVIVDDTPDVTADLAVHPVGQPDKIAIVHYNALAVQAGRD</sequence>
<evidence type="ECO:0000313" key="2">
    <source>
        <dbReference type="Proteomes" id="UP000004816"/>
    </source>
</evidence>
<comment type="caution">
    <text evidence="1">The sequence shown here is derived from an EMBL/GenBank/DDBJ whole genome shotgun (WGS) entry which is preliminary data.</text>
</comment>
<dbReference type="Proteomes" id="UP000004816">
    <property type="component" value="Unassembled WGS sequence"/>
</dbReference>
<dbReference type="AlphaFoldDB" id="E5XLC8"/>
<protein>
    <submittedName>
        <fullName evidence="1">Uncharacterized protein</fullName>
    </submittedName>
</protein>
<proteinExistence type="predicted"/>
<evidence type="ECO:0000313" key="1">
    <source>
        <dbReference type="EMBL" id="EFV14847.1"/>
    </source>
</evidence>
<gene>
    <name evidence="1" type="ORF">HMPREF9336_00297</name>
</gene>
<reference evidence="1 2" key="1">
    <citation type="journal article" date="2011" name="Stand. Genomic Sci.">
        <title>High quality draft genome sequence of Segniliparus rugosus CDC 945(T)= (ATCC BAA-974(T)).</title>
        <authorList>
            <person name="Earl A.M."/>
            <person name="Desjardins C.A."/>
            <person name="Fitzgerald M.G."/>
            <person name="Arachchi H.M."/>
            <person name="Zeng Q."/>
            <person name="Mehta T."/>
            <person name="Griggs A."/>
            <person name="Birren B.W."/>
            <person name="Toney N.C."/>
            <person name="Carr J."/>
            <person name="Posey J."/>
            <person name="Butler W.R."/>
        </authorList>
    </citation>
    <scope>NUCLEOTIDE SEQUENCE [LARGE SCALE GENOMIC DNA]</scope>
    <source>
        <strain evidence="2">ATCC BAA-974 / DSM 45345 / CCUG 50838 / CIP 108380 / JCM 13579 / CDC 945</strain>
    </source>
</reference>
<name>E5XLC8_SEGRC</name>
<dbReference type="OrthoDB" id="4556696at2"/>
<keyword evidence="2" id="KW-1185">Reference proteome</keyword>
<dbReference type="eggNOG" id="ENOG5030JEK">
    <property type="taxonomic scope" value="Bacteria"/>
</dbReference>
<dbReference type="STRING" id="679197.HMPREF9336_00297"/>
<organism evidence="1 2">
    <name type="scientific">Segniliparus rugosus (strain ATCC BAA-974 / DSM 45345 / CCUG 50838 / CIP 108380 / JCM 13579 / CDC 945)</name>
    <dbReference type="NCBI Taxonomy" id="679197"/>
    <lineage>
        <taxon>Bacteria</taxon>
        <taxon>Bacillati</taxon>
        <taxon>Actinomycetota</taxon>
        <taxon>Actinomycetes</taxon>
        <taxon>Mycobacteriales</taxon>
        <taxon>Segniliparaceae</taxon>
        <taxon>Segniliparus</taxon>
    </lineage>
</organism>
<accession>E5XLC8</accession>
<dbReference type="RefSeq" id="WP_007467149.1">
    <property type="nucleotide sequence ID" value="NZ_KI391954.1"/>
</dbReference>
<dbReference type="InterPro" id="IPR055585">
    <property type="entry name" value="DUF7161"/>
</dbReference>
<dbReference type="HOGENOM" id="CLU_2509103_0_0_11"/>
<dbReference type="EMBL" id="ACZI02000003">
    <property type="protein sequence ID" value="EFV14847.1"/>
    <property type="molecule type" value="Genomic_DNA"/>
</dbReference>
<dbReference type="Pfam" id="PF23720">
    <property type="entry name" value="DUF7161"/>
    <property type="match status" value="1"/>
</dbReference>